<gene>
    <name evidence="2" type="ORF">FHQ09_01765</name>
</gene>
<comment type="caution">
    <text evidence="2">The sequence shown here is derived from an EMBL/GenBank/DDBJ whole genome shotgun (WGS) entry which is preliminary data.</text>
</comment>
<evidence type="ECO:0000259" key="1">
    <source>
        <dbReference type="Pfam" id="PF12728"/>
    </source>
</evidence>
<feature type="domain" description="Helix-turn-helix" evidence="1">
    <location>
        <begin position="7"/>
        <end position="57"/>
    </location>
</feature>
<dbReference type="EMBL" id="VDMQ01000001">
    <property type="protein sequence ID" value="TNM58032.1"/>
    <property type="molecule type" value="Genomic_DNA"/>
</dbReference>
<evidence type="ECO:0000313" key="3">
    <source>
        <dbReference type="Proteomes" id="UP000314223"/>
    </source>
</evidence>
<dbReference type="Proteomes" id="UP000314223">
    <property type="component" value="Unassembled WGS sequence"/>
</dbReference>
<organism evidence="2 3">
    <name type="scientific">Brevibacterium sediminis</name>
    <dbReference type="NCBI Taxonomy" id="1857024"/>
    <lineage>
        <taxon>Bacteria</taxon>
        <taxon>Bacillati</taxon>
        <taxon>Actinomycetota</taxon>
        <taxon>Actinomycetes</taxon>
        <taxon>Micrococcales</taxon>
        <taxon>Brevibacteriaceae</taxon>
        <taxon>Brevibacterium</taxon>
    </lineage>
</organism>
<accession>A0A5C4X6K2</accession>
<sequence length="62" mass="7212">MIDLEQLLTSKEVAETLQCTPKHVNTLRKRGDLPAMAIGGMWRYDPRDLRQYVERQRRAGAQ</sequence>
<dbReference type="InterPro" id="IPR009061">
    <property type="entry name" value="DNA-bd_dom_put_sf"/>
</dbReference>
<dbReference type="InterPro" id="IPR041657">
    <property type="entry name" value="HTH_17"/>
</dbReference>
<protein>
    <submittedName>
        <fullName evidence="2">Helix-turn-helix domain-containing protein</fullName>
    </submittedName>
</protein>
<dbReference type="AlphaFoldDB" id="A0A5C4X6K2"/>
<reference evidence="2 3" key="1">
    <citation type="submission" date="2019-06" db="EMBL/GenBank/DDBJ databases">
        <authorList>
            <person name="Mardanova A.M."/>
            <person name="Pudova D.S."/>
            <person name="Shagimardanova E.I."/>
            <person name="Gogoleva N.E."/>
            <person name="Lutfullin M.T."/>
            <person name="Hadieva G.F."/>
            <person name="Sharipova M.R."/>
        </authorList>
    </citation>
    <scope>NUCLEOTIDE SEQUENCE [LARGE SCALE GENOMIC DNA]</scope>
    <source>
        <strain evidence="2 3">MG-1</strain>
    </source>
</reference>
<dbReference type="SUPFAM" id="SSF46955">
    <property type="entry name" value="Putative DNA-binding domain"/>
    <property type="match status" value="1"/>
</dbReference>
<proteinExistence type="predicted"/>
<name>A0A5C4X6K2_9MICO</name>
<evidence type="ECO:0000313" key="2">
    <source>
        <dbReference type="EMBL" id="TNM58032.1"/>
    </source>
</evidence>
<dbReference type="Pfam" id="PF12728">
    <property type="entry name" value="HTH_17"/>
    <property type="match status" value="1"/>
</dbReference>
<dbReference type="RefSeq" id="WP_139467139.1">
    <property type="nucleotide sequence ID" value="NZ_JBHYOX010000003.1"/>
</dbReference>